<feature type="domain" description="RNA polymerase sigma factor 70 region 4 type 2" evidence="3">
    <location>
        <begin position="15"/>
        <end position="57"/>
    </location>
</feature>
<dbReference type="OrthoDB" id="8612547at2"/>
<comment type="caution">
    <text evidence="4">The sequence shown here is derived from an EMBL/GenBank/DDBJ whole genome shotgun (WGS) entry which is preliminary data.</text>
</comment>
<dbReference type="InterPro" id="IPR013324">
    <property type="entry name" value="RNA_pol_sigma_r3/r4-like"/>
</dbReference>
<sequence>MKLDDFNLVADLIGMKKRPREAVWLMEVEGMTGYCAAQQMDISESTVSRAHARFRRAIKQVNTLAGHLPLR</sequence>
<accession>A0A1S1WWF0</accession>
<evidence type="ECO:0000313" key="6">
    <source>
        <dbReference type="Proteomes" id="UP000180088"/>
    </source>
</evidence>
<dbReference type="Gene3D" id="1.10.10.2690">
    <property type="match status" value="1"/>
</dbReference>
<reference evidence="6 7" key="1">
    <citation type="submission" date="2016-09" db="EMBL/GenBank/DDBJ databases">
        <title>Chromobacterium muskegensis sp. nov., an insecticidal bacterium isolated from Sphagnum bogs.</title>
        <authorList>
            <person name="Sparks M.E."/>
            <person name="Blackburn M.B."/>
            <person name="Gundersen-Rindal D.E."/>
            <person name="Mitchell A."/>
            <person name="Farrar R."/>
            <person name="Kuhar D."/>
        </authorList>
    </citation>
    <scope>NUCLEOTIDE SEQUENCE [LARGE SCALE GENOMIC DNA]</scope>
    <source>
        <strain evidence="5 7">14B-1</strain>
        <strain evidence="4 6">37-2</strain>
    </source>
</reference>
<evidence type="ECO:0000259" key="3">
    <source>
        <dbReference type="Pfam" id="PF08281"/>
    </source>
</evidence>
<dbReference type="EMBL" id="MKCS01000002">
    <property type="protein sequence ID" value="OHX11618.1"/>
    <property type="molecule type" value="Genomic_DNA"/>
</dbReference>
<dbReference type="AlphaFoldDB" id="A0A1S1WWF0"/>
<dbReference type="EMBL" id="MKCT01000031">
    <property type="protein sequence ID" value="OHX19576.1"/>
    <property type="molecule type" value="Genomic_DNA"/>
</dbReference>
<dbReference type="GO" id="GO:0006352">
    <property type="term" value="P:DNA-templated transcription initiation"/>
    <property type="evidence" value="ECO:0007669"/>
    <property type="project" value="InterPro"/>
</dbReference>
<protein>
    <recommendedName>
        <fullName evidence="3">RNA polymerase sigma factor 70 region 4 type 2 domain-containing protein</fullName>
    </recommendedName>
</protein>
<dbReference type="STRING" id="1903179.BI347_18415"/>
<evidence type="ECO:0000256" key="1">
    <source>
        <dbReference type="ARBA" id="ARBA00023015"/>
    </source>
</evidence>
<evidence type="ECO:0000313" key="4">
    <source>
        <dbReference type="EMBL" id="OHX11618.1"/>
    </source>
</evidence>
<evidence type="ECO:0000256" key="2">
    <source>
        <dbReference type="ARBA" id="ARBA00023163"/>
    </source>
</evidence>
<evidence type="ECO:0000313" key="5">
    <source>
        <dbReference type="EMBL" id="OHX19576.1"/>
    </source>
</evidence>
<dbReference type="RefSeq" id="WP_071113403.1">
    <property type="nucleotide sequence ID" value="NZ_MKCS01000002.1"/>
</dbReference>
<organism evidence="4 6">
    <name type="scientific">Chromobacterium sphagni</name>
    <dbReference type="NCBI Taxonomy" id="1903179"/>
    <lineage>
        <taxon>Bacteria</taxon>
        <taxon>Pseudomonadati</taxon>
        <taxon>Pseudomonadota</taxon>
        <taxon>Betaproteobacteria</taxon>
        <taxon>Neisseriales</taxon>
        <taxon>Chromobacteriaceae</taxon>
        <taxon>Chromobacterium</taxon>
    </lineage>
</organism>
<dbReference type="Pfam" id="PF08281">
    <property type="entry name" value="Sigma70_r4_2"/>
    <property type="match status" value="1"/>
</dbReference>
<keyword evidence="7" id="KW-1185">Reference proteome</keyword>
<dbReference type="InterPro" id="IPR013249">
    <property type="entry name" value="RNA_pol_sigma70_r4_t2"/>
</dbReference>
<dbReference type="Proteomes" id="UP000180088">
    <property type="component" value="Unassembled WGS sequence"/>
</dbReference>
<dbReference type="InterPro" id="IPR053721">
    <property type="entry name" value="Fimbrial_Adhesin_Reg"/>
</dbReference>
<dbReference type="Proteomes" id="UP000180280">
    <property type="component" value="Unassembled WGS sequence"/>
</dbReference>
<evidence type="ECO:0000313" key="7">
    <source>
        <dbReference type="Proteomes" id="UP000180280"/>
    </source>
</evidence>
<dbReference type="GO" id="GO:0016987">
    <property type="term" value="F:sigma factor activity"/>
    <property type="evidence" value="ECO:0007669"/>
    <property type="project" value="InterPro"/>
</dbReference>
<dbReference type="SUPFAM" id="SSF88659">
    <property type="entry name" value="Sigma3 and sigma4 domains of RNA polymerase sigma factors"/>
    <property type="match status" value="1"/>
</dbReference>
<gene>
    <name evidence="5" type="ORF">BI344_17475</name>
    <name evidence="4" type="ORF">BI347_18415</name>
</gene>
<keyword evidence="1" id="KW-0805">Transcription regulation</keyword>
<dbReference type="GO" id="GO:0003677">
    <property type="term" value="F:DNA binding"/>
    <property type="evidence" value="ECO:0007669"/>
    <property type="project" value="InterPro"/>
</dbReference>
<proteinExistence type="predicted"/>
<name>A0A1S1WWF0_9NEIS</name>
<keyword evidence="2" id="KW-0804">Transcription</keyword>